<name>A0A433JFN5_9PROT</name>
<reference evidence="1 2" key="1">
    <citation type="submission" date="2018-12" db="EMBL/GenBank/DDBJ databases">
        <authorList>
            <person name="Yang Y."/>
        </authorList>
    </citation>
    <scope>NUCLEOTIDE SEQUENCE [LARGE SCALE GENOMIC DNA]</scope>
    <source>
        <strain evidence="1 2">GSF71</strain>
    </source>
</reference>
<gene>
    <name evidence="1" type="ORF">EJ913_02260</name>
</gene>
<proteinExistence type="predicted"/>
<organism evidence="1 2">
    <name type="scientific">Azospirillum doebereinerae</name>
    <dbReference type="NCBI Taxonomy" id="92933"/>
    <lineage>
        <taxon>Bacteria</taxon>
        <taxon>Pseudomonadati</taxon>
        <taxon>Pseudomonadota</taxon>
        <taxon>Alphaproteobacteria</taxon>
        <taxon>Rhodospirillales</taxon>
        <taxon>Azospirillaceae</taxon>
        <taxon>Azospirillum</taxon>
    </lineage>
</organism>
<dbReference type="EMBL" id="RZIJ01000001">
    <property type="protein sequence ID" value="RUQ75957.1"/>
    <property type="molecule type" value="Genomic_DNA"/>
</dbReference>
<evidence type="ECO:0000313" key="1">
    <source>
        <dbReference type="EMBL" id="RUQ75957.1"/>
    </source>
</evidence>
<dbReference type="RefSeq" id="WP_126994350.1">
    <property type="nucleotide sequence ID" value="NZ_JBNPXW010000001.1"/>
</dbReference>
<keyword evidence="2" id="KW-1185">Reference proteome</keyword>
<comment type="caution">
    <text evidence="1">The sequence shown here is derived from an EMBL/GenBank/DDBJ whole genome shotgun (WGS) entry which is preliminary data.</text>
</comment>
<protein>
    <submittedName>
        <fullName evidence="1">Uncharacterized protein</fullName>
    </submittedName>
</protein>
<dbReference type="AlphaFoldDB" id="A0A433JFN5"/>
<dbReference type="Proteomes" id="UP000280346">
    <property type="component" value="Unassembled WGS sequence"/>
</dbReference>
<evidence type="ECO:0000313" key="2">
    <source>
        <dbReference type="Proteomes" id="UP000280346"/>
    </source>
</evidence>
<sequence length="134" mass="14725">MSEAPAPAGLPAPAAWVVFRGDAPLWWLRALRPGFRHCLALLNDGRHWVVVDPLAPFTDVAVLDLPASHDVPGWYRDLGLTVVAAPVRRGLTRPAPWGPFTCVEAVKRLLGLHAPLVLTPWQLHRHLTRSDSSV</sequence>
<dbReference type="OrthoDB" id="8446920at2"/>
<accession>A0A433JFN5</accession>